<evidence type="ECO:0000313" key="1">
    <source>
        <dbReference type="EMBL" id="GGE39821.1"/>
    </source>
</evidence>
<protein>
    <submittedName>
        <fullName evidence="1">Uncharacterized protein</fullName>
    </submittedName>
</protein>
<organism evidence="1 2">
    <name type="scientific">Primorskyibacter flagellatus</name>
    <dbReference type="NCBI Taxonomy" id="1387277"/>
    <lineage>
        <taxon>Bacteria</taxon>
        <taxon>Pseudomonadati</taxon>
        <taxon>Pseudomonadota</taxon>
        <taxon>Alphaproteobacteria</taxon>
        <taxon>Rhodobacterales</taxon>
        <taxon>Roseobacteraceae</taxon>
        <taxon>Primorskyibacter</taxon>
    </lineage>
</organism>
<name>A0A917ABI5_9RHOB</name>
<dbReference type="Proteomes" id="UP000612855">
    <property type="component" value="Unassembled WGS sequence"/>
</dbReference>
<dbReference type="EMBL" id="BMFJ01000002">
    <property type="protein sequence ID" value="GGE39821.1"/>
    <property type="molecule type" value="Genomic_DNA"/>
</dbReference>
<evidence type="ECO:0000313" key="2">
    <source>
        <dbReference type="Proteomes" id="UP000612855"/>
    </source>
</evidence>
<sequence length="170" mass="19224">MKRVYLVFSKEFSDELADRPGRSKLEKERAAIPRMAMERIALRAQSDLYYRPGTSHLRADLLEEPVSTRQLYRPASLSALLMSVDRVVRMPPASRFHRLSPAGYLAQFTFPRVGWSVLAGYDEPKEKPVLVFLDTHVTAGMAMQTEAAARSPVEFDRAYAIAQAIARRVP</sequence>
<comment type="caution">
    <text evidence="1">The sequence shown here is derived from an EMBL/GenBank/DDBJ whole genome shotgun (WGS) entry which is preliminary data.</text>
</comment>
<gene>
    <name evidence="1" type="ORF">GCM10011360_29340</name>
</gene>
<accession>A0A917ABI5</accession>
<dbReference type="RefSeq" id="WP_188478550.1">
    <property type="nucleotide sequence ID" value="NZ_BMFJ01000002.1"/>
</dbReference>
<proteinExistence type="predicted"/>
<dbReference type="AlphaFoldDB" id="A0A917ABI5"/>
<reference evidence="2" key="1">
    <citation type="journal article" date="2019" name="Int. J. Syst. Evol. Microbiol.">
        <title>The Global Catalogue of Microorganisms (GCM) 10K type strain sequencing project: providing services to taxonomists for standard genome sequencing and annotation.</title>
        <authorList>
            <consortium name="The Broad Institute Genomics Platform"/>
            <consortium name="The Broad Institute Genome Sequencing Center for Infectious Disease"/>
            <person name="Wu L."/>
            <person name="Ma J."/>
        </authorList>
    </citation>
    <scope>NUCLEOTIDE SEQUENCE [LARGE SCALE GENOMIC DNA]</scope>
    <source>
        <strain evidence="2">CGMCC 1.12664</strain>
    </source>
</reference>
<keyword evidence="2" id="KW-1185">Reference proteome</keyword>